<dbReference type="PATRIC" id="fig|299146.4.peg.3001"/>
<feature type="transmembrane region" description="Helical" evidence="1">
    <location>
        <begin position="139"/>
        <end position="159"/>
    </location>
</feature>
<gene>
    <name evidence="2" type="ORF">GA0070621_2892</name>
</gene>
<keyword evidence="1" id="KW-0472">Membrane</keyword>
<protein>
    <submittedName>
        <fullName evidence="2">Uncharacterized protein</fullName>
    </submittedName>
</protein>
<feature type="transmembrane region" description="Helical" evidence="1">
    <location>
        <begin position="171"/>
        <end position="193"/>
    </location>
</feature>
<keyword evidence="3" id="KW-1185">Reference proteome</keyword>
<feature type="transmembrane region" description="Helical" evidence="1">
    <location>
        <begin position="205"/>
        <end position="234"/>
    </location>
</feature>
<evidence type="ECO:0000313" key="2">
    <source>
        <dbReference type="EMBL" id="SBT47405.1"/>
    </source>
</evidence>
<organism evidence="2 3">
    <name type="scientific">Micromonospora narathiwatensis</name>
    <dbReference type="NCBI Taxonomy" id="299146"/>
    <lineage>
        <taxon>Bacteria</taxon>
        <taxon>Bacillati</taxon>
        <taxon>Actinomycetota</taxon>
        <taxon>Actinomycetes</taxon>
        <taxon>Micromonosporales</taxon>
        <taxon>Micromonosporaceae</taxon>
        <taxon>Micromonospora</taxon>
    </lineage>
</organism>
<proteinExistence type="predicted"/>
<sequence>MKDPANKLSPKDLFSKELFSREPVPGAHDPAGPLGTRRTGGGFGVLPFVSEPGPAAPATNASWAWSVRRFARAAVWLLPAYAVLYGLVAMASDGGVGNAPYPADGNPLYLVGWVAAVWLGLLALLALTGLLAATRSRRVAATGLLVSIAGVVLMLPFAGLDEQAPVFGTSARNLVLVGATCYSIGWLCTGWAVARSGMFSWGDGIMLMIAAPLLGLGGALLGSLQTFGAIFALVSGLGIGYRSGRLVPAAIARDVIAASVVGAPAPPAGPAKPTTPNGPLPG</sequence>
<dbReference type="AlphaFoldDB" id="A0A1A8ZU46"/>
<keyword evidence="1" id="KW-1133">Transmembrane helix</keyword>
<evidence type="ECO:0000256" key="1">
    <source>
        <dbReference type="SAM" id="Phobius"/>
    </source>
</evidence>
<dbReference type="RefSeq" id="WP_167666904.1">
    <property type="nucleotide sequence ID" value="NZ_LT594324.1"/>
</dbReference>
<feature type="transmembrane region" description="Helical" evidence="1">
    <location>
        <begin position="108"/>
        <end position="132"/>
    </location>
</feature>
<feature type="transmembrane region" description="Helical" evidence="1">
    <location>
        <begin position="70"/>
        <end position="88"/>
    </location>
</feature>
<dbReference type="EMBL" id="LT594324">
    <property type="protein sequence ID" value="SBT47405.1"/>
    <property type="molecule type" value="Genomic_DNA"/>
</dbReference>
<evidence type="ECO:0000313" key="3">
    <source>
        <dbReference type="Proteomes" id="UP000198765"/>
    </source>
</evidence>
<name>A0A1A8ZU46_9ACTN</name>
<reference evidence="2 3" key="1">
    <citation type="submission" date="2016-06" db="EMBL/GenBank/DDBJ databases">
        <authorList>
            <person name="Kjaerup R.B."/>
            <person name="Dalgaard T.S."/>
            <person name="Juul-Madsen H.R."/>
        </authorList>
    </citation>
    <scope>NUCLEOTIDE SEQUENCE [LARGE SCALE GENOMIC DNA]</scope>
    <source>
        <strain evidence="2 3">DSM 45248</strain>
    </source>
</reference>
<keyword evidence="1" id="KW-0812">Transmembrane</keyword>
<accession>A0A1A8ZU46</accession>
<dbReference type="Proteomes" id="UP000198765">
    <property type="component" value="Chromosome I"/>
</dbReference>